<dbReference type="EMBL" id="KV424033">
    <property type="protein sequence ID" value="KZT53584.1"/>
    <property type="molecule type" value="Genomic_DNA"/>
</dbReference>
<dbReference type="Proteomes" id="UP000076842">
    <property type="component" value="Unassembled WGS sequence"/>
</dbReference>
<gene>
    <name evidence="1" type="ORF">CALCODRAFT_511300</name>
</gene>
<evidence type="ECO:0000313" key="2">
    <source>
        <dbReference type="Proteomes" id="UP000076842"/>
    </source>
</evidence>
<organism evidence="1 2">
    <name type="scientific">Calocera cornea HHB12733</name>
    <dbReference type="NCBI Taxonomy" id="1353952"/>
    <lineage>
        <taxon>Eukaryota</taxon>
        <taxon>Fungi</taxon>
        <taxon>Dikarya</taxon>
        <taxon>Basidiomycota</taxon>
        <taxon>Agaricomycotina</taxon>
        <taxon>Dacrymycetes</taxon>
        <taxon>Dacrymycetales</taxon>
        <taxon>Dacrymycetaceae</taxon>
        <taxon>Calocera</taxon>
    </lineage>
</organism>
<dbReference type="InParanoid" id="A0A165DUS7"/>
<protein>
    <submittedName>
        <fullName evidence="1">Uncharacterized protein</fullName>
    </submittedName>
</protein>
<sequence length="260" mass="29246">MLLYVDMAEAQYATTAIALRDETNEIKKGLNGASSSNLNERVRHFMVLYEQQDPVGRKSFLSELLGEQNTLHVCRRMILRRVLEDMRTIEDSAKVPAHPTNALLRVIGVRLQEDGMALVTHGYENLHNAECAEEGEASLMRWKSSVAHHDVGTGTEPQRKQRDALLYVLSNEAIDEGDLFEILVDHAGWLESTTAGVLHIVTSMVEALNTDVIKGDRMDIGATSQYVGRRVHYAAMLLSARAQEPDRYRCIVDRELLEED</sequence>
<dbReference type="AlphaFoldDB" id="A0A165DUS7"/>
<name>A0A165DUS7_9BASI</name>
<evidence type="ECO:0000313" key="1">
    <source>
        <dbReference type="EMBL" id="KZT53584.1"/>
    </source>
</evidence>
<keyword evidence="2" id="KW-1185">Reference proteome</keyword>
<reference evidence="1 2" key="1">
    <citation type="journal article" date="2016" name="Mol. Biol. Evol.">
        <title>Comparative Genomics of Early-Diverging Mushroom-Forming Fungi Provides Insights into the Origins of Lignocellulose Decay Capabilities.</title>
        <authorList>
            <person name="Nagy L.G."/>
            <person name="Riley R."/>
            <person name="Tritt A."/>
            <person name="Adam C."/>
            <person name="Daum C."/>
            <person name="Floudas D."/>
            <person name="Sun H."/>
            <person name="Yadav J.S."/>
            <person name="Pangilinan J."/>
            <person name="Larsson K.H."/>
            <person name="Matsuura K."/>
            <person name="Barry K."/>
            <person name="Labutti K."/>
            <person name="Kuo R."/>
            <person name="Ohm R.A."/>
            <person name="Bhattacharya S.S."/>
            <person name="Shirouzu T."/>
            <person name="Yoshinaga Y."/>
            <person name="Martin F.M."/>
            <person name="Grigoriev I.V."/>
            <person name="Hibbett D.S."/>
        </authorList>
    </citation>
    <scope>NUCLEOTIDE SEQUENCE [LARGE SCALE GENOMIC DNA]</scope>
    <source>
        <strain evidence="1 2">HHB12733</strain>
    </source>
</reference>
<proteinExistence type="predicted"/>
<accession>A0A165DUS7</accession>